<dbReference type="InterPro" id="IPR007085">
    <property type="entry name" value="DNA/pantothenate-metab_flavo_C"/>
</dbReference>
<dbReference type="KEGG" id="rrd:RradSPS_1478"/>
<dbReference type="RefSeq" id="WP_051589524.1">
    <property type="nucleotide sequence ID" value="NZ_CP007514.1"/>
</dbReference>
<dbReference type="EMBL" id="JAWXXX010000001">
    <property type="protein sequence ID" value="MDX5894168.1"/>
    <property type="molecule type" value="Genomic_DNA"/>
</dbReference>
<dbReference type="InterPro" id="IPR005252">
    <property type="entry name" value="CoaBC"/>
</dbReference>
<evidence type="ECO:0000256" key="3">
    <source>
        <dbReference type="RuleBase" id="RU364078"/>
    </source>
</evidence>
<dbReference type="GO" id="GO:0010181">
    <property type="term" value="F:FMN binding"/>
    <property type="evidence" value="ECO:0007669"/>
    <property type="project" value="InterPro"/>
</dbReference>
<comment type="similarity">
    <text evidence="3">In the N-terminal section; belongs to the HFCD (homo-oligomeric flavin containing Cys decarboxylase) superfamily.</text>
</comment>
<keyword evidence="3" id="KW-0288">FMN</keyword>
<dbReference type="STRING" id="42256.RradSPS_1478"/>
<comment type="catalytic activity">
    <reaction evidence="3">
        <text>N-[(R)-4-phosphopantothenoyl]-L-cysteine + H(+) = (R)-4'-phosphopantetheine + CO2</text>
        <dbReference type="Rhea" id="RHEA:16793"/>
        <dbReference type="ChEBI" id="CHEBI:15378"/>
        <dbReference type="ChEBI" id="CHEBI:16526"/>
        <dbReference type="ChEBI" id="CHEBI:59458"/>
        <dbReference type="ChEBI" id="CHEBI:61723"/>
        <dbReference type="EC" id="4.1.1.36"/>
    </reaction>
</comment>
<dbReference type="eggNOG" id="COG0452">
    <property type="taxonomic scope" value="Bacteria"/>
</dbReference>
<dbReference type="Gene3D" id="3.40.50.10300">
    <property type="entry name" value="CoaB-like"/>
    <property type="match status" value="1"/>
</dbReference>
<keyword evidence="8" id="KW-1185">Reference proteome</keyword>
<keyword evidence="1 3" id="KW-0210">Decarboxylase</keyword>
<evidence type="ECO:0000313" key="6">
    <source>
        <dbReference type="EMBL" id="AHY46761.1"/>
    </source>
</evidence>
<keyword evidence="2 3" id="KW-0456">Lyase</keyword>
<evidence type="ECO:0000313" key="7">
    <source>
        <dbReference type="EMBL" id="MDX5894168.1"/>
    </source>
</evidence>
<organism evidence="6 8">
    <name type="scientific">Rubrobacter radiotolerans</name>
    <name type="common">Arthrobacter radiotolerans</name>
    <dbReference type="NCBI Taxonomy" id="42256"/>
    <lineage>
        <taxon>Bacteria</taxon>
        <taxon>Bacillati</taxon>
        <taxon>Actinomycetota</taxon>
        <taxon>Rubrobacteria</taxon>
        <taxon>Rubrobacterales</taxon>
        <taxon>Rubrobacteraceae</taxon>
        <taxon>Rubrobacter</taxon>
    </lineage>
</organism>
<dbReference type="Pfam" id="PF02441">
    <property type="entry name" value="Flavoprotein"/>
    <property type="match status" value="1"/>
</dbReference>
<feature type="domain" description="DNA/pantothenate metabolism flavoprotein C-terminal" evidence="5">
    <location>
        <begin position="154"/>
        <end position="363"/>
    </location>
</feature>
<dbReference type="OrthoDB" id="9802554at2"/>
<gene>
    <name evidence="7" type="primary">coaBC</name>
    <name evidence="6" type="ORF">RradSPS_1478</name>
    <name evidence="7" type="ORF">SIL72_09005</name>
</gene>
<dbReference type="EMBL" id="CP007514">
    <property type="protein sequence ID" value="AHY46761.1"/>
    <property type="molecule type" value="Genomic_DNA"/>
</dbReference>
<feature type="domain" description="Flavoprotein" evidence="4">
    <location>
        <begin position="2"/>
        <end position="87"/>
    </location>
</feature>
<dbReference type="Pfam" id="PF04127">
    <property type="entry name" value="DFP"/>
    <property type="match status" value="1"/>
</dbReference>
<evidence type="ECO:0000313" key="8">
    <source>
        <dbReference type="Proteomes" id="UP000025229"/>
    </source>
</evidence>
<dbReference type="GO" id="GO:0015937">
    <property type="term" value="P:coenzyme A biosynthetic process"/>
    <property type="evidence" value="ECO:0007669"/>
    <property type="project" value="UniProtKB-UniPathway"/>
</dbReference>
<sequence>MILCVVGASSGALEAPGLVRELVSAGESVAVRLDEKARLFVGPSAFLALGAEVVSGDGVPEAEAVVYLPATTETVARLARGLAGDPGLPEPARLFVVPEIDPGSAENPAVRENLKTLRRDGCAVLGTAGESVTPARAVAAAVLGGLGRLRGGPLAGRRVLVTAGGTHEPIDSVRFIGNRSSGRMGLAVAREASRMGAEVEVIAANVAESLVEPGVAWTPVETVKELSRAVRERAGEADVLVMAAAVSDFTPASPVREKIRRGQNETMSLDLRATEDVLAGVREVSERVFLVGFAATHGDPAPDAREKLARKGADLIVGNDISREDIGFSVEENEVIVVGPDTERLVKRAAKIDVARAILDEVIRRLDR</sequence>
<dbReference type="InterPro" id="IPR035929">
    <property type="entry name" value="CoaB-like_sf"/>
</dbReference>
<dbReference type="Gene3D" id="3.40.50.1950">
    <property type="entry name" value="Flavin prenyltransferase-like"/>
    <property type="match status" value="1"/>
</dbReference>
<dbReference type="Proteomes" id="UP000025229">
    <property type="component" value="Chromosome"/>
</dbReference>
<dbReference type="GO" id="GO:0004633">
    <property type="term" value="F:phosphopantothenoylcysteine decarboxylase activity"/>
    <property type="evidence" value="ECO:0007669"/>
    <property type="project" value="UniProtKB-EC"/>
</dbReference>
<accession>A0A023X3I9</accession>
<comment type="similarity">
    <text evidence="3">In the C-terminal section; belongs to the PPC synthetase family.</text>
</comment>
<dbReference type="Proteomes" id="UP001281130">
    <property type="component" value="Unassembled WGS sequence"/>
</dbReference>
<dbReference type="EC" id="6.3.2.5" evidence="3"/>
<comment type="cofactor">
    <cofactor evidence="3">
        <name>FMN</name>
        <dbReference type="ChEBI" id="CHEBI:58210"/>
    </cofactor>
</comment>
<comment type="function">
    <text evidence="3">Catalyzes two steps in the biosynthesis of coenzyme A. In the first step cysteine is conjugated to 4'-phosphopantothenate to form 4-phosphopantothenoylcysteine, in the latter compound is decarboxylated to form 4'-phosphopantotheine.</text>
</comment>
<reference evidence="7" key="2">
    <citation type="submission" date="2023-11" db="EMBL/GenBank/DDBJ databases">
        <title>MicrobeMod: A computational toolkit for identifying prokaryotic methylation and restriction-modification with nanopore sequencing.</title>
        <authorList>
            <person name="Crits-Christoph A."/>
            <person name="Kang S.C."/>
            <person name="Lee H."/>
            <person name="Ostrov N."/>
        </authorList>
    </citation>
    <scope>NUCLEOTIDE SEQUENCE</scope>
    <source>
        <strain evidence="7">ATCC 51242</strain>
    </source>
</reference>
<dbReference type="UniPathway" id="UPA00241">
    <property type="reaction ID" value="UER00353"/>
</dbReference>
<keyword evidence="3 6" id="KW-0436">Ligase</keyword>
<dbReference type="GO" id="GO:0015941">
    <property type="term" value="P:pantothenate catabolic process"/>
    <property type="evidence" value="ECO:0007669"/>
    <property type="project" value="InterPro"/>
</dbReference>
<comment type="pathway">
    <text evidence="3">Cofactor biosynthesis; coenzyme A biosynthesis; CoA from (R)-pantothenate: step 3/5.</text>
</comment>
<name>A0A023X3I9_RUBRA</name>
<comment type="pathway">
    <text evidence="3">Cofactor biosynthesis; coenzyme A biosynthesis; CoA from (R)-pantothenate: step 2/5.</text>
</comment>
<dbReference type="SUPFAM" id="SSF52507">
    <property type="entry name" value="Homo-oligomeric flavin-containing Cys decarboxylases, HFCD"/>
    <property type="match status" value="1"/>
</dbReference>
<keyword evidence="3" id="KW-0285">Flavoprotein</keyword>
<evidence type="ECO:0000256" key="2">
    <source>
        <dbReference type="ARBA" id="ARBA00023239"/>
    </source>
</evidence>
<comment type="catalytic activity">
    <reaction evidence="3">
        <text>(R)-4'-phosphopantothenate + L-cysteine + CTP = N-[(R)-4-phosphopantothenoyl]-L-cysteine + CMP + diphosphate + H(+)</text>
        <dbReference type="Rhea" id="RHEA:19397"/>
        <dbReference type="ChEBI" id="CHEBI:10986"/>
        <dbReference type="ChEBI" id="CHEBI:15378"/>
        <dbReference type="ChEBI" id="CHEBI:33019"/>
        <dbReference type="ChEBI" id="CHEBI:35235"/>
        <dbReference type="ChEBI" id="CHEBI:37563"/>
        <dbReference type="ChEBI" id="CHEBI:59458"/>
        <dbReference type="ChEBI" id="CHEBI:60377"/>
        <dbReference type="EC" id="6.3.2.5"/>
    </reaction>
</comment>
<evidence type="ECO:0000259" key="4">
    <source>
        <dbReference type="Pfam" id="PF02441"/>
    </source>
</evidence>
<evidence type="ECO:0000256" key="1">
    <source>
        <dbReference type="ARBA" id="ARBA00022793"/>
    </source>
</evidence>
<dbReference type="PATRIC" id="fig|42256.3.peg.1497"/>
<proteinExistence type="inferred from homology"/>
<reference evidence="6 8" key="1">
    <citation type="submission" date="2014-03" db="EMBL/GenBank/DDBJ databases">
        <title>Complete genome sequence of the Radio-Resistant Rubrobacter radiotolerans RSPS-4.</title>
        <authorList>
            <person name="Egas C.C."/>
            <person name="Barroso C.C."/>
            <person name="Froufe H.J.C."/>
            <person name="Pacheco J.J."/>
            <person name="Albuquerque L.L."/>
            <person name="da Costa M.M.S."/>
        </authorList>
    </citation>
    <scope>NUCLEOTIDE SEQUENCE [LARGE SCALE GENOMIC DNA]</scope>
    <source>
        <strain evidence="6 8">RSPS-4</strain>
    </source>
</reference>
<dbReference type="GO" id="GO:0004632">
    <property type="term" value="F:phosphopantothenate--cysteine ligase activity"/>
    <property type="evidence" value="ECO:0007669"/>
    <property type="project" value="UniProtKB-EC"/>
</dbReference>
<protein>
    <recommendedName>
        <fullName evidence="3">Coenzyme A biosynthesis bifunctional protein CoaBC</fullName>
        <ecNumber evidence="3">4.1.1.36</ecNumber>
        <ecNumber evidence="3">6.3.2.5</ecNumber>
    </recommendedName>
    <alternativeName>
        <fullName evidence="3">DNA/pantothenate metabolism flavoprotein</fullName>
    </alternativeName>
</protein>
<dbReference type="AlphaFoldDB" id="A0A023X3I9"/>
<dbReference type="InterPro" id="IPR003382">
    <property type="entry name" value="Flavoprotein"/>
</dbReference>
<dbReference type="InterPro" id="IPR036551">
    <property type="entry name" value="Flavin_trans-like"/>
</dbReference>
<dbReference type="HOGENOM" id="CLU_033319_0_3_11"/>
<evidence type="ECO:0000259" key="5">
    <source>
        <dbReference type="Pfam" id="PF04127"/>
    </source>
</evidence>
<dbReference type="EC" id="4.1.1.36" evidence="3"/>
<dbReference type="NCBIfam" id="TIGR00521">
    <property type="entry name" value="coaBC_dfp"/>
    <property type="match status" value="1"/>
</dbReference>
<dbReference type="SUPFAM" id="SSF102645">
    <property type="entry name" value="CoaB-like"/>
    <property type="match status" value="1"/>
</dbReference>